<gene>
    <name evidence="2" type="ORF">CMUS01_05426</name>
</gene>
<dbReference type="Proteomes" id="UP000639643">
    <property type="component" value="Unassembled WGS sequence"/>
</dbReference>
<keyword evidence="3" id="KW-1185">Reference proteome</keyword>
<dbReference type="AlphaFoldDB" id="A0A8H6KRF6"/>
<protein>
    <submittedName>
        <fullName evidence="2">Uncharacterized protein</fullName>
    </submittedName>
</protein>
<dbReference type="EMBL" id="WIGM01000161">
    <property type="protein sequence ID" value="KAF6836349.1"/>
    <property type="molecule type" value="Genomic_DNA"/>
</dbReference>
<feature type="compositionally biased region" description="Basic and acidic residues" evidence="1">
    <location>
        <begin position="30"/>
        <end position="43"/>
    </location>
</feature>
<organism evidence="2 3">
    <name type="scientific">Colletotrichum musicola</name>
    <dbReference type="NCBI Taxonomy" id="2175873"/>
    <lineage>
        <taxon>Eukaryota</taxon>
        <taxon>Fungi</taxon>
        <taxon>Dikarya</taxon>
        <taxon>Ascomycota</taxon>
        <taxon>Pezizomycotina</taxon>
        <taxon>Sordariomycetes</taxon>
        <taxon>Hypocreomycetidae</taxon>
        <taxon>Glomerellales</taxon>
        <taxon>Glomerellaceae</taxon>
        <taxon>Colletotrichum</taxon>
        <taxon>Colletotrichum orchidearum species complex</taxon>
    </lineage>
</organism>
<evidence type="ECO:0000313" key="3">
    <source>
        <dbReference type="Proteomes" id="UP000639643"/>
    </source>
</evidence>
<feature type="region of interest" description="Disordered" evidence="1">
    <location>
        <begin position="26"/>
        <end position="45"/>
    </location>
</feature>
<comment type="caution">
    <text evidence="2">The sequence shown here is derived from an EMBL/GenBank/DDBJ whole genome shotgun (WGS) entry which is preliminary data.</text>
</comment>
<sequence length="282" mass="30086">MQPSCLRPRFEVRNLKPCRRRHQPAVLIGEGRDEAGNGRDTTEGARGQLGLIVGGELVQVIERTPNRRELRVKAGSDNSSRTSSRTLQAGEISLVLGASGDALPADRSSMGRWTGSAVLVGRLTTGFQLPSGSGPRRGRGGDCESLDSAHVLALESRAASAQKRTGPPQICDAGDTQTNCTQALASRRYRPNAPAVTQSRVVLATGPGKLVGMGIERLAGDIPTKARRISEVRRLKSRLRGFGVPIRLSLATTSYWRPWAGTPTAPAQAAGLPKIRRAEITS</sequence>
<evidence type="ECO:0000256" key="1">
    <source>
        <dbReference type="SAM" id="MobiDB-lite"/>
    </source>
</evidence>
<name>A0A8H6KRF6_9PEZI</name>
<proteinExistence type="predicted"/>
<accession>A0A8H6KRF6</accession>
<reference evidence="2" key="1">
    <citation type="journal article" date="2020" name="Phytopathology">
        <title>Genome Sequence Resources of Colletotrichum truncatum, C. plurivorum, C. musicola, and C. sojae: Four Species Pathogenic to Soybean (Glycine max).</title>
        <authorList>
            <person name="Rogerio F."/>
            <person name="Boufleur T.R."/>
            <person name="Ciampi-Guillardi M."/>
            <person name="Sukno S.A."/>
            <person name="Thon M.R."/>
            <person name="Massola Junior N.S."/>
            <person name="Baroncelli R."/>
        </authorList>
    </citation>
    <scope>NUCLEOTIDE SEQUENCE</scope>
    <source>
        <strain evidence="2">LFN0074</strain>
    </source>
</reference>
<evidence type="ECO:0000313" key="2">
    <source>
        <dbReference type="EMBL" id="KAF6836349.1"/>
    </source>
</evidence>